<organism evidence="3 4">
    <name type="scientific">Sulfitobacter geojensis</name>
    <dbReference type="NCBI Taxonomy" id="1342299"/>
    <lineage>
        <taxon>Bacteria</taxon>
        <taxon>Pseudomonadati</taxon>
        <taxon>Pseudomonadota</taxon>
        <taxon>Alphaproteobacteria</taxon>
        <taxon>Rhodobacterales</taxon>
        <taxon>Roseobacteraceae</taxon>
        <taxon>Sulfitobacter</taxon>
    </lineage>
</organism>
<dbReference type="Gene3D" id="3.30.450.20">
    <property type="entry name" value="PAS domain"/>
    <property type="match status" value="1"/>
</dbReference>
<reference evidence="3 4" key="1">
    <citation type="submission" date="2021-01" db="EMBL/GenBank/DDBJ databases">
        <title>Diatom-associated Roseobacters Show Island Model of Population Structure.</title>
        <authorList>
            <person name="Qu L."/>
            <person name="Feng X."/>
            <person name="Chen Y."/>
            <person name="Li L."/>
            <person name="Wang X."/>
            <person name="Hu Z."/>
            <person name="Wang H."/>
            <person name="Luo H."/>
        </authorList>
    </citation>
    <scope>NUCLEOTIDE SEQUENCE [LARGE SCALE GENOMIC DNA]</scope>
    <source>
        <strain evidence="3 4">TR60-84</strain>
    </source>
</reference>
<keyword evidence="4" id="KW-1185">Reference proteome</keyword>
<dbReference type="EMBL" id="JAFBRM010000002">
    <property type="protein sequence ID" value="MBM1713786.1"/>
    <property type="molecule type" value="Genomic_DNA"/>
</dbReference>
<dbReference type="AlphaFoldDB" id="A0AAE2VXV7"/>
<dbReference type="Proteomes" id="UP000732193">
    <property type="component" value="Unassembled WGS sequence"/>
</dbReference>
<name>A0AAE2VXV7_9RHOB</name>
<sequence>MLANSEIIFVTLIAALTAFIARYFLKDTRTPVASLAAENSDPLSFLFDDGVLHHASTSAMQRFSLAPGTHVWDDLRGGMLGQFPDFPERPGVGATGSMKLRPAQSSDRVELEMNWRDGMCWVQLNDVAENSRQSGLSARETGPMERCVRTMVQPAWEVNANGRVGWHNDAYDLLERRLGTLQDGNLFSLDGTKNTQRCSAINAKGHKEWFEVVTHQTETGSMNHATPITALVNAEEAQRTFVQTLAKTFAHLPVGLAIFDRRGQLGIFNPALVDLSGLQASFLATQPTMMAFFDALRENRRMPEPKNYRSWRQDIADVITAASDGQYHETWTLEDGRTYSVQGRPHPDGATAFLIEDISAEITLSRSYRAEVEQFETLLDTVDDALVVFSSTGVLTFCNAAYRKMWGQNPEAAFADVTVHDAAKLWQDKAQKDTDWSKLIRFTTVIGPRPVDNFDLTLTQGTKLRCTLCPLATDATLVRFSQNANAVVPIESGAPADH</sequence>
<dbReference type="Pfam" id="PF12860">
    <property type="entry name" value="PAS_7"/>
    <property type="match status" value="1"/>
</dbReference>
<dbReference type="PROSITE" id="PS50112">
    <property type="entry name" value="PAS"/>
    <property type="match status" value="1"/>
</dbReference>
<proteinExistence type="predicted"/>
<comment type="caution">
    <text evidence="3">The sequence shown here is derived from an EMBL/GenBank/DDBJ whole genome shotgun (WGS) entry which is preliminary data.</text>
</comment>
<dbReference type="RefSeq" id="WP_203242082.1">
    <property type="nucleotide sequence ID" value="NZ_JAFBRH010000002.1"/>
</dbReference>
<evidence type="ECO:0000313" key="3">
    <source>
        <dbReference type="EMBL" id="MBM1713786.1"/>
    </source>
</evidence>
<accession>A0AAE2VXV7</accession>
<keyword evidence="1" id="KW-1133">Transmembrane helix</keyword>
<keyword evidence="1" id="KW-0472">Membrane</keyword>
<evidence type="ECO:0000256" key="1">
    <source>
        <dbReference type="SAM" id="Phobius"/>
    </source>
</evidence>
<dbReference type="InterPro" id="IPR035965">
    <property type="entry name" value="PAS-like_dom_sf"/>
</dbReference>
<keyword evidence="1" id="KW-0812">Transmembrane</keyword>
<dbReference type="InterPro" id="IPR000014">
    <property type="entry name" value="PAS"/>
</dbReference>
<feature type="transmembrane region" description="Helical" evidence="1">
    <location>
        <begin position="7"/>
        <end position="25"/>
    </location>
</feature>
<dbReference type="Pfam" id="PF13188">
    <property type="entry name" value="PAS_8"/>
    <property type="match status" value="1"/>
</dbReference>
<dbReference type="SUPFAM" id="SSF55785">
    <property type="entry name" value="PYP-like sensor domain (PAS domain)"/>
    <property type="match status" value="2"/>
</dbReference>
<feature type="domain" description="PAS" evidence="2">
    <location>
        <begin position="371"/>
        <end position="411"/>
    </location>
</feature>
<protein>
    <submittedName>
        <fullName evidence="3">PAS-domain containing protein</fullName>
    </submittedName>
</protein>
<evidence type="ECO:0000313" key="4">
    <source>
        <dbReference type="Proteomes" id="UP000732193"/>
    </source>
</evidence>
<gene>
    <name evidence="3" type="ORF">JQV55_09455</name>
</gene>
<evidence type="ECO:0000259" key="2">
    <source>
        <dbReference type="PROSITE" id="PS50112"/>
    </source>
</evidence>